<evidence type="ECO:0000256" key="1">
    <source>
        <dbReference type="ARBA" id="ARBA00022999"/>
    </source>
</evidence>
<feature type="domain" description="SH2" evidence="5">
    <location>
        <begin position="141"/>
        <end position="243"/>
    </location>
</feature>
<keyword evidence="2" id="KW-0344">Guanine-nucleotide releasing factor</keyword>
<feature type="compositionally biased region" description="Polar residues" evidence="4">
    <location>
        <begin position="301"/>
        <end position="320"/>
    </location>
</feature>
<dbReference type="InterPro" id="IPR051853">
    <property type="entry name" value="SH2-Ras-GEF_adapter"/>
</dbReference>
<evidence type="ECO:0000259" key="5">
    <source>
        <dbReference type="PROSITE" id="PS50001"/>
    </source>
</evidence>
<sequence length="870" mass="95547">SSGIAWSFRFPSMGTLQNLGASGRRRKRNDISSSTSCKELHQKRHTIHLQPEVIIQKEPSFIVTPPSPEDSSEENRRSLEVKVDEAEEEVAARGEDCDAYESAAGNDYSNLPMDPPEESTRKLLERELRLLDPRDLRSHAWYHGSTLRGGRKGAEAEVPNDGDFLVRDCASQPGNYVLTVRWKSQPLHFVINRVVIQPETVYERAQYQFEDEAFDTVADLITFYVGSGRPISQASGARIINPKPRCVPLTCVPPPTNSQHCSSPSSSSLSTGSPPRLPRKQQRSHSLTAQHHPPDQHDGRQPTSNQQSASHGVPVQSSTLPRVPPIQNQPPSCSLSLGRQKITRVISDPALQQQQQPTLQPSSLNHQNSHGTAPPKPPRVPYAPNHQHHAHHHHHHHHHHHQGYQASGSDSGNGSGDSEFETNNSGGASNPSSSAPIKGVVIRSHYNTSNDGTNGNNGNEYELSAEEQLVVAAPSLEITTALDIEGFITLLLPAGEHRPLDPTALRGVSGMLHDSAPRVLASHLTKIDLELALQPGTGNRNGLSGIELATLPHGRQARMDLIERSECLKLVVAVTVLAGATAIERASTISKWIKVAIDTKTALGNLYGFCGVMLGLCLPQIQRLANTWHLLRQKHTDEAFSFEAKLRPTLRAMNECTNPQAPNTTLPHLLPVALLGERGPEDILGTVAPSGLAAAILSPWENSAPDCGLSIVWSHLESARKMAESLPLFRRNAEIVLEGSRSDELLSDAFRTEFHIKFLWGSRGATVAPEERHLKFTQIHNVLSSRSAYVFPTNFEFLEFKLIGKSTVVRIRTSHLNETPCISGLKPPTIFARPDPGREYQVPAGPTITNTNKYFGFSENFGFPEVSREF</sequence>
<dbReference type="FunFam" id="1.10.840.10:FF:000015">
    <property type="entry name" value="Uncharacterized protein, isoform A"/>
    <property type="match status" value="1"/>
</dbReference>
<dbReference type="SUPFAM" id="SSF55550">
    <property type="entry name" value="SH2 domain"/>
    <property type="match status" value="1"/>
</dbReference>
<dbReference type="GO" id="GO:0001784">
    <property type="term" value="F:phosphotyrosine residue binding"/>
    <property type="evidence" value="ECO:0007669"/>
    <property type="project" value="InterPro"/>
</dbReference>
<dbReference type="InterPro" id="IPR001895">
    <property type="entry name" value="RASGEF_cat_dom"/>
</dbReference>
<feature type="region of interest" description="Disordered" evidence="4">
    <location>
        <begin position="350"/>
        <end position="436"/>
    </location>
</feature>
<proteinExistence type="predicted"/>
<dbReference type="PROSITE" id="PS50001">
    <property type="entry name" value="SH2"/>
    <property type="match status" value="1"/>
</dbReference>
<feature type="region of interest" description="Disordered" evidence="4">
    <location>
        <begin position="255"/>
        <end position="337"/>
    </location>
</feature>
<evidence type="ECO:0000259" key="6">
    <source>
        <dbReference type="PROSITE" id="PS50009"/>
    </source>
</evidence>
<dbReference type="PROSITE" id="PS50009">
    <property type="entry name" value="RASGEF_CAT"/>
    <property type="match status" value="1"/>
</dbReference>
<accession>A0A0N0U4V8</accession>
<dbReference type="PANTHER" id="PTHR14247">
    <property type="entry name" value="BREAST CANCER ANTI-ESTROGEN RESISTANCE PROTEIN 3 HOMOLOG-LIKE PROTEIN"/>
    <property type="match status" value="1"/>
</dbReference>
<feature type="compositionally biased region" description="Low complexity" evidence="4">
    <location>
        <begin position="262"/>
        <end position="274"/>
    </location>
</feature>
<dbReference type="STRING" id="166423.A0A0N0U4V8"/>
<feature type="compositionally biased region" description="Basic residues" evidence="4">
    <location>
        <begin position="386"/>
        <end position="402"/>
    </location>
</feature>
<feature type="domain" description="Ras-GEF" evidence="6">
    <location>
        <begin position="516"/>
        <end position="770"/>
    </location>
</feature>
<dbReference type="OrthoDB" id="2412973at2759"/>
<dbReference type="Pfam" id="PF00017">
    <property type="entry name" value="SH2"/>
    <property type="match status" value="1"/>
</dbReference>
<feature type="compositionally biased region" description="Low complexity" evidence="4">
    <location>
        <begin position="350"/>
        <end position="364"/>
    </location>
</feature>
<dbReference type="GO" id="GO:0007264">
    <property type="term" value="P:small GTPase-mediated signal transduction"/>
    <property type="evidence" value="ECO:0007669"/>
    <property type="project" value="InterPro"/>
</dbReference>
<dbReference type="InterPro" id="IPR044102">
    <property type="entry name" value="SH2_SHEP1/BCAR3/NSP1"/>
</dbReference>
<evidence type="ECO:0000256" key="4">
    <source>
        <dbReference type="SAM" id="MobiDB-lite"/>
    </source>
</evidence>
<dbReference type="SMART" id="SM00252">
    <property type="entry name" value="SH2"/>
    <property type="match status" value="1"/>
</dbReference>
<dbReference type="SMART" id="SM00147">
    <property type="entry name" value="RasGEF"/>
    <property type="match status" value="1"/>
</dbReference>
<dbReference type="InterPro" id="IPR036860">
    <property type="entry name" value="SH2_dom_sf"/>
</dbReference>
<dbReference type="InterPro" id="IPR000980">
    <property type="entry name" value="SH2"/>
</dbReference>
<dbReference type="CDD" id="cd10337">
    <property type="entry name" value="SH2_BCAR3"/>
    <property type="match status" value="1"/>
</dbReference>
<gene>
    <name evidence="7" type="ORF">WN51_14670</name>
</gene>
<name>A0A0N0U4V8_9HYME</name>
<keyword evidence="1 3" id="KW-0727">SH2 domain</keyword>
<evidence type="ECO:0000256" key="3">
    <source>
        <dbReference type="PROSITE-ProRule" id="PRU00191"/>
    </source>
</evidence>
<dbReference type="InterPro" id="IPR036964">
    <property type="entry name" value="RASGEF_cat_dom_sf"/>
</dbReference>
<dbReference type="GO" id="GO:0005085">
    <property type="term" value="F:guanyl-nucleotide exchange factor activity"/>
    <property type="evidence" value="ECO:0007669"/>
    <property type="project" value="UniProtKB-KW"/>
</dbReference>
<organism evidence="7 8">
    <name type="scientific">Melipona quadrifasciata</name>
    <dbReference type="NCBI Taxonomy" id="166423"/>
    <lineage>
        <taxon>Eukaryota</taxon>
        <taxon>Metazoa</taxon>
        <taxon>Ecdysozoa</taxon>
        <taxon>Arthropoda</taxon>
        <taxon>Hexapoda</taxon>
        <taxon>Insecta</taxon>
        <taxon>Pterygota</taxon>
        <taxon>Neoptera</taxon>
        <taxon>Endopterygota</taxon>
        <taxon>Hymenoptera</taxon>
        <taxon>Apocrita</taxon>
        <taxon>Aculeata</taxon>
        <taxon>Apoidea</taxon>
        <taxon>Anthophila</taxon>
        <taxon>Apidae</taxon>
        <taxon>Melipona</taxon>
    </lineage>
</organism>
<dbReference type="EMBL" id="KQ435803">
    <property type="protein sequence ID" value="KOX73182.1"/>
    <property type="molecule type" value="Genomic_DNA"/>
</dbReference>
<evidence type="ECO:0000256" key="2">
    <source>
        <dbReference type="PROSITE-ProRule" id="PRU00168"/>
    </source>
</evidence>
<protein>
    <submittedName>
        <fullName evidence="7">SH2 domain-containing protein 3C</fullName>
    </submittedName>
</protein>
<keyword evidence="8" id="KW-1185">Reference proteome</keyword>
<dbReference type="AlphaFoldDB" id="A0A0N0U4V8"/>
<feature type="region of interest" description="Disordered" evidence="4">
    <location>
        <begin position="17"/>
        <end position="84"/>
    </location>
</feature>
<dbReference type="Gene3D" id="3.30.505.10">
    <property type="entry name" value="SH2 domain"/>
    <property type="match status" value="1"/>
</dbReference>
<reference evidence="7 8" key="1">
    <citation type="submission" date="2015-07" db="EMBL/GenBank/DDBJ databases">
        <title>The genome of Melipona quadrifasciata.</title>
        <authorList>
            <person name="Pan H."/>
            <person name="Kapheim K."/>
        </authorList>
    </citation>
    <scope>NUCLEOTIDE SEQUENCE [LARGE SCALE GENOMIC DNA]</scope>
    <source>
        <strain evidence="7">0111107301</strain>
        <tissue evidence="7">Whole body</tissue>
    </source>
</reference>
<dbReference type="SUPFAM" id="SSF48366">
    <property type="entry name" value="Ras GEF"/>
    <property type="match status" value="1"/>
</dbReference>
<dbReference type="Pfam" id="PF00617">
    <property type="entry name" value="RasGEF"/>
    <property type="match status" value="1"/>
</dbReference>
<feature type="compositionally biased region" description="Basic and acidic residues" evidence="4">
    <location>
        <begin position="73"/>
        <end position="84"/>
    </location>
</feature>
<dbReference type="FunFam" id="3.30.505.10:FF:000013">
    <property type="entry name" value="SH2 domain-containing protein 3C isoform X1"/>
    <property type="match status" value="1"/>
</dbReference>
<dbReference type="Gene3D" id="1.10.840.10">
    <property type="entry name" value="Ras guanine-nucleotide exchange factors catalytic domain"/>
    <property type="match status" value="1"/>
</dbReference>
<dbReference type="InterPro" id="IPR023578">
    <property type="entry name" value="Ras_GEF_dom_sf"/>
</dbReference>
<dbReference type="PANTHER" id="PTHR14247:SF8">
    <property type="entry name" value="RAS-GEF DOMAIN-CONTAINING PROTEIN"/>
    <property type="match status" value="1"/>
</dbReference>
<feature type="compositionally biased region" description="Low complexity" evidence="4">
    <location>
        <begin position="423"/>
        <end position="436"/>
    </location>
</feature>
<feature type="non-terminal residue" evidence="7">
    <location>
        <position position="1"/>
    </location>
</feature>
<evidence type="ECO:0000313" key="8">
    <source>
        <dbReference type="Proteomes" id="UP000053105"/>
    </source>
</evidence>
<dbReference type="Proteomes" id="UP000053105">
    <property type="component" value="Unassembled WGS sequence"/>
</dbReference>
<evidence type="ECO:0000313" key="7">
    <source>
        <dbReference type="EMBL" id="KOX73182.1"/>
    </source>
</evidence>